<name>A0A0S4LCS3_9BACT</name>
<evidence type="ECO:0000259" key="3">
    <source>
        <dbReference type="PROSITE" id="PS51123"/>
    </source>
</evidence>
<dbReference type="OrthoDB" id="9782229at2"/>
<evidence type="ECO:0000313" key="5">
    <source>
        <dbReference type="Proteomes" id="UP000198736"/>
    </source>
</evidence>
<proteinExistence type="predicted"/>
<dbReference type="InterPro" id="IPR006665">
    <property type="entry name" value="OmpA-like"/>
</dbReference>
<dbReference type="AlphaFoldDB" id="A0A0S4LCS3"/>
<dbReference type="InterPro" id="IPR036737">
    <property type="entry name" value="OmpA-like_sf"/>
</dbReference>
<evidence type="ECO:0000256" key="1">
    <source>
        <dbReference type="PROSITE-ProRule" id="PRU00473"/>
    </source>
</evidence>
<sequence>MTRPQPTTGKNSSSSSYQVQLKFLTIQRLLLWFESNTSLKRNPPMKTFAFLVLVLCSGIGASLDGALAQTPEVDSVRFSEAALAFSNGVIQKTSPIDGTVNLITGDNQSTGNRMLLGKRDSLYLKLNNPTDVAVGDLFTVYRRIRKVFHPMTKEYLGFVVNRSAIVKVTAADHALTTVEAVHSYGPISPGDPVMRFVAPAADTEANPASNISDLEGMIVELQADRTMTLVSQSNVVYVDRGKEDGLRTGDLLDIHRHSAGLPPRKIGQLKVLSVESHTATALIRKANTRVFKGDRFKLVGYAALLPQPAGAIPESPTTQTSQAVPANLVASKLKIQDTSGQSRLNLGDLAKFLHYDSGDAAIKPANYKVLDQLIDYLHTSGDMRMIRIEGHADNMEIGPSLKSRYPSNLELSKMRATGVLRYLVEKGGLQPERVSAVGLGDTKPTATNTVEEGRMKNRRVELLLYTPDRGTPAPKPEVETQVQKPEGSLSTVNARDDNDQSLPATSGMTDFPGRGTTAMSDSPHAPSKDKSNTASNPDESGSTSSDTNKKDIPPQQPTVGTQTE</sequence>
<dbReference type="EMBL" id="CZPZ01000006">
    <property type="protein sequence ID" value="CUS33707.1"/>
    <property type="molecule type" value="Genomic_DNA"/>
</dbReference>
<organism evidence="4 5">
    <name type="scientific">Candidatus Nitrospira nitrificans</name>
    <dbReference type="NCBI Taxonomy" id="1742973"/>
    <lineage>
        <taxon>Bacteria</taxon>
        <taxon>Pseudomonadati</taxon>
        <taxon>Nitrospirota</taxon>
        <taxon>Nitrospiria</taxon>
        <taxon>Nitrospirales</taxon>
        <taxon>Nitrospiraceae</taxon>
        <taxon>Nitrospira</taxon>
    </lineage>
</organism>
<keyword evidence="5" id="KW-1185">Reference proteome</keyword>
<feature type="domain" description="OmpA-like" evidence="3">
    <location>
        <begin position="342"/>
        <end position="468"/>
    </location>
</feature>
<dbReference type="PANTHER" id="PTHR30329">
    <property type="entry name" value="STATOR ELEMENT OF FLAGELLAR MOTOR COMPLEX"/>
    <property type="match status" value="1"/>
</dbReference>
<evidence type="ECO:0000256" key="2">
    <source>
        <dbReference type="SAM" id="MobiDB-lite"/>
    </source>
</evidence>
<feature type="compositionally biased region" description="Polar residues" evidence="2">
    <location>
        <begin position="532"/>
        <end position="546"/>
    </location>
</feature>
<dbReference type="InterPro" id="IPR050330">
    <property type="entry name" value="Bact_OuterMem_StrucFunc"/>
</dbReference>
<feature type="compositionally biased region" description="Polar residues" evidence="2">
    <location>
        <begin position="480"/>
        <end position="493"/>
    </location>
</feature>
<keyword evidence="1" id="KW-0472">Membrane</keyword>
<dbReference type="Gene3D" id="3.30.1330.60">
    <property type="entry name" value="OmpA-like domain"/>
    <property type="match status" value="1"/>
</dbReference>
<gene>
    <name evidence="4" type="ORF">COMA2_140038</name>
</gene>
<dbReference type="SUPFAM" id="SSF103088">
    <property type="entry name" value="OmpA-like"/>
    <property type="match status" value="1"/>
</dbReference>
<accession>A0A0S4LCS3</accession>
<dbReference type="CDD" id="cd07185">
    <property type="entry name" value="OmpA_C-like"/>
    <property type="match status" value="1"/>
</dbReference>
<dbReference type="GO" id="GO:0016020">
    <property type="term" value="C:membrane"/>
    <property type="evidence" value="ECO:0007669"/>
    <property type="project" value="UniProtKB-UniRule"/>
</dbReference>
<evidence type="ECO:0000313" key="4">
    <source>
        <dbReference type="EMBL" id="CUS33707.1"/>
    </source>
</evidence>
<protein>
    <recommendedName>
        <fullName evidence="3">OmpA-like domain-containing protein</fullName>
    </recommendedName>
</protein>
<dbReference type="Proteomes" id="UP000198736">
    <property type="component" value="Unassembled WGS sequence"/>
</dbReference>
<dbReference type="PANTHER" id="PTHR30329:SF21">
    <property type="entry name" value="LIPOPROTEIN YIAD-RELATED"/>
    <property type="match status" value="1"/>
</dbReference>
<dbReference type="PROSITE" id="PS51123">
    <property type="entry name" value="OMPA_2"/>
    <property type="match status" value="1"/>
</dbReference>
<dbReference type="STRING" id="1742973.COMA2_140038"/>
<reference evidence="5" key="1">
    <citation type="submission" date="2015-10" db="EMBL/GenBank/DDBJ databases">
        <authorList>
            <person name="Luecker S."/>
            <person name="Luecker S."/>
        </authorList>
    </citation>
    <scope>NUCLEOTIDE SEQUENCE [LARGE SCALE GENOMIC DNA]</scope>
</reference>
<dbReference type="Pfam" id="PF00691">
    <property type="entry name" value="OmpA"/>
    <property type="match status" value="1"/>
</dbReference>
<feature type="compositionally biased region" description="Basic and acidic residues" evidence="2">
    <location>
        <begin position="451"/>
        <end position="461"/>
    </location>
</feature>
<feature type="region of interest" description="Disordered" evidence="2">
    <location>
        <begin position="438"/>
        <end position="564"/>
    </location>
</feature>